<reference evidence="1 2" key="1">
    <citation type="submission" date="2024-02" db="EMBL/GenBank/DDBJ databases">
        <title>de novo genome assembly of Solanum bulbocastanum strain 11H21.</title>
        <authorList>
            <person name="Hosaka A.J."/>
        </authorList>
    </citation>
    <scope>NUCLEOTIDE SEQUENCE [LARGE SCALE GENOMIC DNA]</scope>
    <source>
        <tissue evidence="1">Young leaves</tissue>
    </source>
</reference>
<sequence length="108" mass="12708">MISLGGNSRPLATQPPTKASAQWFYPSIQAAKAMVESMCSFFHEPWRLSDLRWYVQKHDKRLSWIHEDIWKKLNEYWASPDLKKKYTVAKETQTSVLPRSSQYSDQED</sequence>
<evidence type="ECO:0000313" key="2">
    <source>
        <dbReference type="Proteomes" id="UP001371456"/>
    </source>
</evidence>
<accession>A0AAN8UBV3</accession>
<comment type="caution">
    <text evidence="1">The sequence shown here is derived from an EMBL/GenBank/DDBJ whole genome shotgun (WGS) entry which is preliminary data.</text>
</comment>
<proteinExistence type="predicted"/>
<dbReference type="Proteomes" id="UP001371456">
    <property type="component" value="Unassembled WGS sequence"/>
</dbReference>
<gene>
    <name evidence="1" type="ORF">RDI58_001074</name>
</gene>
<name>A0AAN8UBV3_SOLBU</name>
<evidence type="ECO:0000313" key="1">
    <source>
        <dbReference type="EMBL" id="KAK6803290.1"/>
    </source>
</evidence>
<dbReference type="EMBL" id="JBANQN010000001">
    <property type="protein sequence ID" value="KAK6803290.1"/>
    <property type="molecule type" value="Genomic_DNA"/>
</dbReference>
<organism evidence="1 2">
    <name type="scientific">Solanum bulbocastanum</name>
    <name type="common">Wild potato</name>
    <dbReference type="NCBI Taxonomy" id="147425"/>
    <lineage>
        <taxon>Eukaryota</taxon>
        <taxon>Viridiplantae</taxon>
        <taxon>Streptophyta</taxon>
        <taxon>Embryophyta</taxon>
        <taxon>Tracheophyta</taxon>
        <taxon>Spermatophyta</taxon>
        <taxon>Magnoliopsida</taxon>
        <taxon>eudicotyledons</taxon>
        <taxon>Gunneridae</taxon>
        <taxon>Pentapetalae</taxon>
        <taxon>asterids</taxon>
        <taxon>lamiids</taxon>
        <taxon>Solanales</taxon>
        <taxon>Solanaceae</taxon>
        <taxon>Solanoideae</taxon>
        <taxon>Solaneae</taxon>
        <taxon>Solanum</taxon>
    </lineage>
</organism>
<protein>
    <submittedName>
        <fullName evidence="1">Uncharacterized protein</fullName>
    </submittedName>
</protein>
<keyword evidence="2" id="KW-1185">Reference proteome</keyword>
<dbReference type="AlphaFoldDB" id="A0AAN8UBV3"/>